<evidence type="ECO:0008006" key="3">
    <source>
        <dbReference type="Google" id="ProtNLM"/>
    </source>
</evidence>
<evidence type="ECO:0000313" key="1">
    <source>
        <dbReference type="EMBL" id="UOQ52261.1"/>
    </source>
</evidence>
<dbReference type="EMBL" id="CP095049">
    <property type="protein sequence ID" value="UOQ52261.1"/>
    <property type="molecule type" value="Genomic_DNA"/>
</dbReference>
<sequence>MLLLSRSTIRVMASTLLVVFLSALLGPLAAWARLASTRDHLHLPGMPQAHHHHLEDHTRADACARQPVKRSAAAQHAHAGSGEQQLTSVAPLLQKLVGSVAVVPTAYLGVVMPVRPLAWPRSATVALVPPGHLPPKIPDLRIFLGSLLI</sequence>
<protein>
    <recommendedName>
        <fullName evidence="3">DUF2946 domain-containing protein</fullName>
    </recommendedName>
</protein>
<accession>A0ABY4F7T1</accession>
<proteinExistence type="predicted"/>
<dbReference type="RefSeq" id="WP_244716061.1">
    <property type="nucleotide sequence ID" value="NZ_CP095049.1"/>
</dbReference>
<organism evidence="1 2">
    <name type="scientific">Hymenobacter cellulosivorans</name>
    <dbReference type="NCBI Taxonomy" id="2932249"/>
    <lineage>
        <taxon>Bacteria</taxon>
        <taxon>Pseudomonadati</taxon>
        <taxon>Bacteroidota</taxon>
        <taxon>Cytophagia</taxon>
        <taxon>Cytophagales</taxon>
        <taxon>Hymenobacteraceae</taxon>
        <taxon>Hymenobacter</taxon>
    </lineage>
</organism>
<reference evidence="1 2" key="1">
    <citation type="submission" date="2022-04" db="EMBL/GenBank/DDBJ databases">
        <title>Hymenobacter sp. isolated from the air.</title>
        <authorList>
            <person name="Won M."/>
            <person name="Lee C.-M."/>
            <person name="Woen H.-Y."/>
            <person name="Kwon S.-W."/>
        </authorList>
    </citation>
    <scope>NUCLEOTIDE SEQUENCE [LARGE SCALE GENOMIC DNA]</scope>
    <source>
        <strain evidence="2">5116 S-27</strain>
    </source>
</reference>
<gene>
    <name evidence="1" type="ORF">MUN80_21170</name>
</gene>
<dbReference type="Proteomes" id="UP000831785">
    <property type="component" value="Chromosome"/>
</dbReference>
<name>A0ABY4F7T1_9BACT</name>
<keyword evidence="2" id="KW-1185">Reference proteome</keyword>
<evidence type="ECO:0000313" key="2">
    <source>
        <dbReference type="Proteomes" id="UP000831785"/>
    </source>
</evidence>